<dbReference type="EMBL" id="QETA01000003">
    <property type="protein sequence ID" value="PWF23107.1"/>
    <property type="molecule type" value="Genomic_DNA"/>
</dbReference>
<dbReference type="InterPro" id="IPR014729">
    <property type="entry name" value="Rossmann-like_a/b/a_fold"/>
</dbReference>
<dbReference type="PANTHER" id="PTHR30336:SF4">
    <property type="entry name" value="ENVELOPE BIOGENESIS FACTOR ELYC"/>
    <property type="match status" value="1"/>
</dbReference>
<proteinExistence type="predicted"/>
<protein>
    <recommendedName>
        <fullName evidence="2">DUF218 domain-containing protein</fullName>
    </recommendedName>
</protein>
<name>A0A2V1JXL1_9BURK</name>
<dbReference type="RefSeq" id="WP_109061721.1">
    <property type="nucleotide sequence ID" value="NZ_QETA01000003.1"/>
</dbReference>
<evidence type="ECO:0000256" key="1">
    <source>
        <dbReference type="SAM" id="Phobius"/>
    </source>
</evidence>
<feature type="transmembrane region" description="Helical" evidence="1">
    <location>
        <begin position="39"/>
        <end position="61"/>
    </location>
</feature>
<dbReference type="CDD" id="cd06259">
    <property type="entry name" value="YdcF-like"/>
    <property type="match status" value="1"/>
</dbReference>
<keyword evidence="1" id="KW-1133">Transmembrane helix</keyword>
<accession>A0A2V1JXL1</accession>
<reference evidence="4" key="1">
    <citation type="submission" date="2018-05" db="EMBL/GenBank/DDBJ databases">
        <authorList>
            <person name="Li Y."/>
        </authorList>
    </citation>
    <scope>NUCLEOTIDE SEQUENCE [LARGE SCALE GENOMIC DNA]</scope>
    <source>
        <strain evidence="4">3d-2-2</strain>
    </source>
</reference>
<dbReference type="InterPro" id="IPR051599">
    <property type="entry name" value="Cell_Envelope_Assoc"/>
</dbReference>
<dbReference type="GO" id="GO:0005886">
    <property type="term" value="C:plasma membrane"/>
    <property type="evidence" value="ECO:0007669"/>
    <property type="project" value="TreeGrafter"/>
</dbReference>
<evidence type="ECO:0000313" key="4">
    <source>
        <dbReference type="Proteomes" id="UP000245212"/>
    </source>
</evidence>
<comment type="caution">
    <text evidence="3">The sequence shown here is derived from an EMBL/GenBank/DDBJ whole genome shotgun (WGS) entry which is preliminary data.</text>
</comment>
<feature type="domain" description="DUF218" evidence="2">
    <location>
        <begin position="81"/>
        <end position="247"/>
    </location>
</feature>
<evidence type="ECO:0000259" key="2">
    <source>
        <dbReference type="Pfam" id="PF02698"/>
    </source>
</evidence>
<keyword evidence="1" id="KW-0812">Transmembrane</keyword>
<sequence>MPDSLSSLLTLLVVPQNACALLIAIAFLCLLLRLRRTATLFAILGLSWVLAWSLPGTSIWMGGLLEQAYPAADATALPQADAIIVLGGNTANNRGNWFLPHEKDSAVSRLDTAEHLYRAGKAPILLLSGGALEGDVSEAQGLAYLLRQRGIPDSAILLDNQSRNTYENAYYSKQAMQKRGLKTALLVTSALHMPRSVAVFAQQGISVIPASNPPQIYLNGNEPGISKWWPSLRALDASRSILKEYIGLAIYRLRGWV</sequence>
<dbReference type="GO" id="GO:0043164">
    <property type="term" value="P:Gram-negative-bacterium-type cell wall biogenesis"/>
    <property type="evidence" value="ECO:0007669"/>
    <property type="project" value="TreeGrafter"/>
</dbReference>
<dbReference type="PANTHER" id="PTHR30336">
    <property type="entry name" value="INNER MEMBRANE PROTEIN, PROBABLE PERMEASE"/>
    <property type="match status" value="1"/>
</dbReference>
<dbReference type="InterPro" id="IPR003848">
    <property type="entry name" value="DUF218"/>
</dbReference>
<dbReference type="Proteomes" id="UP000245212">
    <property type="component" value="Unassembled WGS sequence"/>
</dbReference>
<gene>
    <name evidence="3" type="ORF">DD235_08915</name>
</gene>
<feature type="transmembrane region" description="Helical" evidence="1">
    <location>
        <begin position="12"/>
        <end position="32"/>
    </location>
</feature>
<dbReference type="GO" id="GO:0000270">
    <property type="term" value="P:peptidoglycan metabolic process"/>
    <property type="evidence" value="ECO:0007669"/>
    <property type="project" value="TreeGrafter"/>
</dbReference>
<evidence type="ECO:0000313" key="3">
    <source>
        <dbReference type="EMBL" id="PWF23107.1"/>
    </source>
</evidence>
<organism evidence="3 4">
    <name type="scientific">Corticimicrobacter populi</name>
    <dbReference type="NCBI Taxonomy" id="2175229"/>
    <lineage>
        <taxon>Bacteria</taxon>
        <taxon>Pseudomonadati</taxon>
        <taxon>Pseudomonadota</taxon>
        <taxon>Betaproteobacteria</taxon>
        <taxon>Burkholderiales</taxon>
        <taxon>Alcaligenaceae</taxon>
        <taxon>Corticimicrobacter</taxon>
    </lineage>
</organism>
<dbReference type="Pfam" id="PF02698">
    <property type="entry name" value="DUF218"/>
    <property type="match status" value="1"/>
</dbReference>
<keyword evidence="1" id="KW-0472">Membrane</keyword>
<dbReference type="Gene3D" id="3.40.50.620">
    <property type="entry name" value="HUPs"/>
    <property type="match status" value="1"/>
</dbReference>
<dbReference type="AlphaFoldDB" id="A0A2V1JXL1"/>
<keyword evidence="4" id="KW-1185">Reference proteome</keyword>